<evidence type="ECO:0000256" key="8">
    <source>
        <dbReference type="SAM" id="Phobius"/>
    </source>
</evidence>
<dbReference type="GO" id="GO:0015174">
    <property type="term" value="F:basic amino acid transmembrane transporter activity"/>
    <property type="evidence" value="ECO:0007669"/>
    <property type="project" value="TreeGrafter"/>
</dbReference>
<feature type="region of interest" description="Disordered" evidence="7">
    <location>
        <begin position="116"/>
        <end position="142"/>
    </location>
</feature>
<dbReference type="FunFam" id="1.20.1280.290:FF:000009">
    <property type="entry name" value="PQ loop repeat family protein"/>
    <property type="match status" value="1"/>
</dbReference>
<evidence type="ECO:0000313" key="9">
    <source>
        <dbReference type="EMBL" id="TDL21509.1"/>
    </source>
</evidence>
<evidence type="ECO:0000313" key="10">
    <source>
        <dbReference type="Proteomes" id="UP000294933"/>
    </source>
</evidence>
<evidence type="ECO:0000256" key="5">
    <source>
        <dbReference type="ARBA" id="ARBA00038039"/>
    </source>
</evidence>
<dbReference type="AlphaFoldDB" id="A0A4Y7Q3N7"/>
<proteinExistence type="inferred from homology"/>
<evidence type="ECO:0000256" key="1">
    <source>
        <dbReference type="ARBA" id="ARBA00004141"/>
    </source>
</evidence>
<dbReference type="Proteomes" id="UP000294933">
    <property type="component" value="Unassembled WGS sequence"/>
</dbReference>
<name>A0A4Y7Q3N7_9AGAM</name>
<evidence type="ECO:0000256" key="4">
    <source>
        <dbReference type="ARBA" id="ARBA00023136"/>
    </source>
</evidence>
<comment type="similarity">
    <text evidence="5">Belongs to the laat-1 family.</text>
</comment>
<dbReference type="PANTHER" id="PTHR16201">
    <property type="entry name" value="SEVEN TRANSMEMBRANE PROTEIN 1-RELATED"/>
    <property type="match status" value="1"/>
</dbReference>
<dbReference type="Pfam" id="PF04193">
    <property type="entry name" value="PQ-loop"/>
    <property type="match status" value="2"/>
</dbReference>
<comment type="catalytic activity">
    <reaction evidence="6">
        <text>L-histidine(out) + L-arginine(in) = L-histidine(in) + L-arginine(out)</text>
        <dbReference type="Rhea" id="RHEA:71063"/>
        <dbReference type="ChEBI" id="CHEBI:32682"/>
        <dbReference type="ChEBI" id="CHEBI:57595"/>
    </reaction>
</comment>
<dbReference type="GO" id="GO:0000329">
    <property type="term" value="C:fungal-type vacuole membrane"/>
    <property type="evidence" value="ECO:0007669"/>
    <property type="project" value="TreeGrafter"/>
</dbReference>
<reference evidence="9 10" key="1">
    <citation type="submission" date="2018-06" db="EMBL/GenBank/DDBJ databases">
        <title>A transcriptomic atlas of mushroom development highlights an independent origin of complex multicellularity.</title>
        <authorList>
            <consortium name="DOE Joint Genome Institute"/>
            <person name="Krizsan K."/>
            <person name="Almasi E."/>
            <person name="Merenyi Z."/>
            <person name="Sahu N."/>
            <person name="Viragh M."/>
            <person name="Koszo T."/>
            <person name="Mondo S."/>
            <person name="Kiss B."/>
            <person name="Balint B."/>
            <person name="Kues U."/>
            <person name="Barry K."/>
            <person name="Hegedus J.C."/>
            <person name="Henrissat B."/>
            <person name="Johnson J."/>
            <person name="Lipzen A."/>
            <person name="Ohm R."/>
            <person name="Nagy I."/>
            <person name="Pangilinan J."/>
            <person name="Yan J."/>
            <person name="Xiong Y."/>
            <person name="Grigoriev I.V."/>
            <person name="Hibbett D.S."/>
            <person name="Nagy L.G."/>
        </authorList>
    </citation>
    <scope>NUCLEOTIDE SEQUENCE [LARGE SCALE GENOMIC DNA]</scope>
    <source>
        <strain evidence="9 10">SZMC22713</strain>
    </source>
</reference>
<feature type="non-terminal residue" evidence="9">
    <location>
        <position position="265"/>
    </location>
</feature>
<dbReference type="EMBL" id="ML170180">
    <property type="protein sequence ID" value="TDL21509.1"/>
    <property type="molecule type" value="Genomic_DNA"/>
</dbReference>
<dbReference type="VEuPathDB" id="FungiDB:BD410DRAFT_703658"/>
<sequence length="265" mass="29940">QVMENIRRQSCDGLALPFLANWLLGDLTNLLGCILTKQLPFQTWLAAYFVSVDFMLFSQYFYYRTPSPKLAPSSYTPHPHPHPHAQHIPHQLHASIHRDSLQHSAIVQTQPQAHPYPQVYPHHHPHPHPPSHPHQPTHAQQIGTYPYPHARLRALESAAANLARLLGRISAWACTTLYLTSRLPQIWKNYVRKSVDGLSMALFVFAFLGNTFYVMSILTNPALDAPRAEATAFLRESVPYLLGSGGTLCFDVTIVVQSFLYRTPP</sequence>
<feature type="transmembrane region" description="Helical" evidence="8">
    <location>
        <begin position="238"/>
        <end position="261"/>
    </location>
</feature>
<dbReference type="GO" id="GO:0034488">
    <property type="term" value="P:basic amino acid transmembrane export from vacuole"/>
    <property type="evidence" value="ECO:0007669"/>
    <property type="project" value="TreeGrafter"/>
</dbReference>
<feature type="transmembrane region" description="Helical" evidence="8">
    <location>
        <begin position="45"/>
        <end position="63"/>
    </location>
</feature>
<keyword evidence="10" id="KW-1185">Reference proteome</keyword>
<evidence type="ECO:0000256" key="7">
    <source>
        <dbReference type="SAM" id="MobiDB-lite"/>
    </source>
</evidence>
<comment type="subcellular location">
    <subcellularLocation>
        <location evidence="1">Membrane</location>
        <topology evidence="1">Multi-pass membrane protein</topology>
    </subcellularLocation>
</comment>
<organism evidence="9 10">
    <name type="scientific">Rickenella mellea</name>
    <dbReference type="NCBI Taxonomy" id="50990"/>
    <lineage>
        <taxon>Eukaryota</taxon>
        <taxon>Fungi</taxon>
        <taxon>Dikarya</taxon>
        <taxon>Basidiomycota</taxon>
        <taxon>Agaricomycotina</taxon>
        <taxon>Agaricomycetes</taxon>
        <taxon>Hymenochaetales</taxon>
        <taxon>Rickenellaceae</taxon>
        <taxon>Rickenella</taxon>
    </lineage>
</organism>
<gene>
    <name evidence="9" type="ORF">BD410DRAFT_703658</name>
</gene>
<keyword evidence="2 8" id="KW-0812">Transmembrane</keyword>
<feature type="transmembrane region" description="Helical" evidence="8">
    <location>
        <begin position="198"/>
        <end position="218"/>
    </location>
</feature>
<feature type="compositionally biased region" description="Basic residues" evidence="7">
    <location>
        <begin position="121"/>
        <end position="131"/>
    </location>
</feature>
<evidence type="ECO:0000256" key="2">
    <source>
        <dbReference type="ARBA" id="ARBA00022692"/>
    </source>
</evidence>
<evidence type="ECO:0000256" key="6">
    <source>
        <dbReference type="ARBA" id="ARBA00050768"/>
    </source>
</evidence>
<dbReference type="InterPro" id="IPR051415">
    <property type="entry name" value="LAAT-1"/>
</dbReference>
<feature type="non-terminal residue" evidence="9">
    <location>
        <position position="1"/>
    </location>
</feature>
<keyword evidence="4 8" id="KW-0472">Membrane</keyword>
<dbReference type="STRING" id="50990.A0A4Y7Q3N7"/>
<dbReference type="FunFam" id="1.20.1280.290:FF:000028">
    <property type="entry name" value="Vacuolar membrane protein, putative"/>
    <property type="match status" value="1"/>
</dbReference>
<dbReference type="InterPro" id="IPR006603">
    <property type="entry name" value="PQ-loop_rpt"/>
</dbReference>
<dbReference type="SMART" id="SM00679">
    <property type="entry name" value="CTNS"/>
    <property type="match status" value="2"/>
</dbReference>
<evidence type="ECO:0000256" key="3">
    <source>
        <dbReference type="ARBA" id="ARBA00022989"/>
    </source>
</evidence>
<accession>A0A4Y7Q3N7</accession>
<dbReference type="Gene3D" id="1.20.1280.290">
    <property type="match status" value="2"/>
</dbReference>
<protein>
    <submittedName>
        <fullName evidence="9">PQ-loop-domain-containing protein</fullName>
    </submittedName>
</protein>
<dbReference type="OrthoDB" id="8048523at2759"/>
<keyword evidence="3 8" id="KW-1133">Transmembrane helix</keyword>
<dbReference type="PANTHER" id="PTHR16201:SF34">
    <property type="entry name" value="LYSOSOMAL AMINO ACID TRANSPORTER 1"/>
    <property type="match status" value="1"/>
</dbReference>